<proteinExistence type="predicted"/>
<protein>
    <submittedName>
        <fullName evidence="1">Uncharacterized protein</fullName>
    </submittedName>
</protein>
<sequence length="118" mass="12371">MYNRALPPTHLRDVDSGQILDHLGQFLHDAHHLIGQFEGADVTLPAGHHGHLPGIGQGGGDFSGNLGGDKHNTLGLQHHVHHSCVLVVLPGVCFLGHLLSLGLGPGLNSEGLSLSLQL</sequence>
<accession>A0A3S0ZW68</accession>
<keyword evidence="2" id="KW-1185">Reference proteome</keyword>
<dbReference type="Proteomes" id="UP000271974">
    <property type="component" value="Unassembled WGS sequence"/>
</dbReference>
<evidence type="ECO:0000313" key="1">
    <source>
        <dbReference type="EMBL" id="RUS87542.1"/>
    </source>
</evidence>
<feature type="non-terminal residue" evidence="1">
    <location>
        <position position="118"/>
    </location>
</feature>
<reference evidence="1 2" key="1">
    <citation type="submission" date="2019-01" db="EMBL/GenBank/DDBJ databases">
        <title>A draft genome assembly of the solar-powered sea slug Elysia chlorotica.</title>
        <authorList>
            <person name="Cai H."/>
            <person name="Li Q."/>
            <person name="Fang X."/>
            <person name="Li J."/>
            <person name="Curtis N.E."/>
            <person name="Altenburger A."/>
            <person name="Shibata T."/>
            <person name="Feng M."/>
            <person name="Maeda T."/>
            <person name="Schwartz J.A."/>
            <person name="Shigenobu S."/>
            <person name="Lundholm N."/>
            <person name="Nishiyama T."/>
            <person name="Yang H."/>
            <person name="Hasebe M."/>
            <person name="Li S."/>
            <person name="Pierce S.K."/>
            <person name="Wang J."/>
        </authorList>
    </citation>
    <scope>NUCLEOTIDE SEQUENCE [LARGE SCALE GENOMIC DNA]</scope>
    <source>
        <strain evidence="1">EC2010</strain>
        <tissue evidence="1">Whole organism of an adult</tissue>
    </source>
</reference>
<comment type="caution">
    <text evidence="1">The sequence shown here is derived from an EMBL/GenBank/DDBJ whole genome shotgun (WGS) entry which is preliminary data.</text>
</comment>
<organism evidence="1 2">
    <name type="scientific">Elysia chlorotica</name>
    <name type="common">Eastern emerald elysia</name>
    <name type="synonym">Sea slug</name>
    <dbReference type="NCBI Taxonomy" id="188477"/>
    <lineage>
        <taxon>Eukaryota</taxon>
        <taxon>Metazoa</taxon>
        <taxon>Spiralia</taxon>
        <taxon>Lophotrochozoa</taxon>
        <taxon>Mollusca</taxon>
        <taxon>Gastropoda</taxon>
        <taxon>Heterobranchia</taxon>
        <taxon>Euthyneura</taxon>
        <taxon>Panpulmonata</taxon>
        <taxon>Sacoglossa</taxon>
        <taxon>Placobranchoidea</taxon>
        <taxon>Plakobranchidae</taxon>
        <taxon>Elysia</taxon>
    </lineage>
</organism>
<dbReference type="EMBL" id="RQTK01000108">
    <property type="protein sequence ID" value="RUS87542.1"/>
    <property type="molecule type" value="Genomic_DNA"/>
</dbReference>
<dbReference type="AlphaFoldDB" id="A0A3S0ZW68"/>
<name>A0A3S0ZW68_ELYCH</name>
<evidence type="ECO:0000313" key="2">
    <source>
        <dbReference type="Proteomes" id="UP000271974"/>
    </source>
</evidence>
<gene>
    <name evidence="1" type="ORF">EGW08_004718</name>
</gene>